<protein>
    <recommendedName>
        <fullName evidence="4">4Fe-4S ferredoxin-type domain-containing protein</fullName>
    </recommendedName>
</protein>
<name>A0A067SPA7_GALM3</name>
<feature type="chain" id="PRO_5001646087" description="4Fe-4S ferredoxin-type domain-containing protein" evidence="1">
    <location>
        <begin position="22"/>
        <end position="101"/>
    </location>
</feature>
<keyword evidence="3" id="KW-1185">Reference proteome</keyword>
<dbReference type="AlphaFoldDB" id="A0A067SPA7"/>
<keyword evidence="1" id="KW-0732">Signal</keyword>
<evidence type="ECO:0008006" key="4">
    <source>
        <dbReference type="Google" id="ProtNLM"/>
    </source>
</evidence>
<organism evidence="2 3">
    <name type="scientific">Galerina marginata (strain CBS 339.88)</name>
    <dbReference type="NCBI Taxonomy" id="685588"/>
    <lineage>
        <taxon>Eukaryota</taxon>
        <taxon>Fungi</taxon>
        <taxon>Dikarya</taxon>
        <taxon>Basidiomycota</taxon>
        <taxon>Agaricomycotina</taxon>
        <taxon>Agaricomycetes</taxon>
        <taxon>Agaricomycetidae</taxon>
        <taxon>Agaricales</taxon>
        <taxon>Agaricineae</taxon>
        <taxon>Strophariaceae</taxon>
        <taxon>Galerina</taxon>
    </lineage>
</organism>
<dbReference type="EMBL" id="KL142391">
    <property type="protein sequence ID" value="KDR71867.1"/>
    <property type="molecule type" value="Genomic_DNA"/>
</dbReference>
<evidence type="ECO:0000313" key="3">
    <source>
        <dbReference type="Proteomes" id="UP000027222"/>
    </source>
</evidence>
<accession>A0A067SPA7</accession>
<dbReference type="HOGENOM" id="CLU_2291903_0_0_1"/>
<sequence>MKFTPFVIFSVVSLFPMLASCTPNPQTPPVNTCVGNAGTPNCGTFCASCCANFPTALECLPTVKTCARDCPYKMWICNPWMEGVPKRNFIVDKKEDAVVAL</sequence>
<gene>
    <name evidence="2" type="ORF">GALMADRAFT_1344851</name>
</gene>
<dbReference type="Proteomes" id="UP000027222">
    <property type="component" value="Unassembled WGS sequence"/>
</dbReference>
<proteinExistence type="predicted"/>
<evidence type="ECO:0000256" key="1">
    <source>
        <dbReference type="SAM" id="SignalP"/>
    </source>
</evidence>
<dbReference type="PROSITE" id="PS51257">
    <property type="entry name" value="PROKAR_LIPOPROTEIN"/>
    <property type="match status" value="1"/>
</dbReference>
<evidence type="ECO:0000313" key="2">
    <source>
        <dbReference type="EMBL" id="KDR71867.1"/>
    </source>
</evidence>
<reference evidence="3" key="1">
    <citation type="journal article" date="2014" name="Proc. Natl. Acad. Sci. U.S.A.">
        <title>Extensive sampling of basidiomycete genomes demonstrates inadequacy of the white-rot/brown-rot paradigm for wood decay fungi.</title>
        <authorList>
            <person name="Riley R."/>
            <person name="Salamov A.A."/>
            <person name="Brown D.W."/>
            <person name="Nagy L.G."/>
            <person name="Floudas D."/>
            <person name="Held B.W."/>
            <person name="Levasseur A."/>
            <person name="Lombard V."/>
            <person name="Morin E."/>
            <person name="Otillar R."/>
            <person name="Lindquist E.A."/>
            <person name="Sun H."/>
            <person name="LaButti K.M."/>
            <person name="Schmutz J."/>
            <person name="Jabbour D."/>
            <person name="Luo H."/>
            <person name="Baker S.E."/>
            <person name="Pisabarro A.G."/>
            <person name="Walton J.D."/>
            <person name="Blanchette R.A."/>
            <person name="Henrissat B."/>
            <person name="Martin F."/>
            <person name="Cullen D."/>
            <person name="Hibbett D.S."/>
            <person name="Grigoriev I.V."/>
        </authorList>
    </citation>
    <scope>NUCLEOTIDE SEQUENCE [LARGE SCALE GENOMIC DNA]</scope>
    <source>
        <strain evidence="3">CBS 339.88</strain>
    </source>
</reference>
<feature type="signal peptide" evidence="1">
    <location>
        <begin position="1"/>
        <end position="21"/>
    </location>
</feature>